<proteinExistence type="predicted"/>
<keyword evidence="1" id="KW-0677">Repeat</keyword>
<dbReference type="InterPro" id="IPR011990">
    <property type="entry name" value="TPR-like_helical_dom_sf"/>
</dbReference>
<feature type="signal peptide" evidence="4">
    <location>
        <begin position="1"/>
        <end position="25"/>
    </location>
</feature>
<dbReference type="PROSITE" id="PS50005">
    <property type="entry name" value="TPR"/>
    <property type="match status" value="4"/>
</dbReference>
<feature type="repeat" description="TPR" evidence="3">
    <location>
        <begin position="127"/>
        <end position="160"/>
    </location>
</feature>
<reference evidence="5 6" key="1">
    <citation type="journal article" date="2018" name="ACS Chem. Biol.">
        <title>Ketoreductase domain dysfunction expands chemodiversity: malyngamide biosynthesis in the cyanobacterium Okeania hirsuta.</title>
        <authorList>
            <person name="Moss N.A."/>
            <person name="Leao T."/>
            <person name="Rankin M."/>
            <person name="McCullough T.M."/>
            <person name="Qu P."/>
            <person name="Korobeynikov A."/>
            <person name="Smith J.L."/>
            <person name="Gerwick L."/>
            <person name="Gerwick W.H."/>
        </authorList>
    </citation>
    <scope>NUCLEOTIDE SEQUENCE [LARGE SCALE GENOMIC DNA]</scope>
    <source>
        <strain evidence="5 6">PAB10Feb10-1</strain>
    </source>
</reference>
<dbReference type="Gene3D" id="1.25.40.10">
    <property type="entry name" value="Tetratricopeptide repeat domain"/>
    <property type="match status" value="2"/>
</dbReference>
<accession>A0A3N6PYC8</accession>
<dbReference type="Proteomes" id="UP000269154">
    <property type="component" value="Unassembled WGS sequence"/>
</dbReference>
<organism evidence="5 6">
    <name type="scientific">Okeania hirsuta</name>
    <dbReference type="NCBI Taxonomy" id="1458930"/>
    <lineage>
        <taxon>Bacteria</taxon>
        <taxon>Bacillati</taxon>
        <taxon>Cyanobacteriota</taxon>
        <taxon>Cyanophyceae</taxon>
        <taxon>Oscillatoriophycideae</taxon>
        <taxon>Oscillatoriales</taxon>
        <taxon>Microcoleaceae</taxon>
        <taxon>Okeania</taxon>
    </lineage>
</organism>
<dbReference type="RefSeq" id="WP_124154493.1">
    <property type="nucleotide sequence ID" value="NZ_CAWOLW010000268.1"/>
</dbReference>
<protein>
    <submittedName>
        <fullName evidence="5">Tetratricopeptide repeat protein</fullName>
    </submittedName>
</protein>
<dbReference type="InterPro" id="IPR019734">
    <property type="entry name" value="TPR_rpt"/>
</dbReference>
<evidence type="ECO:0000313" key="5">
    <source>
        <dbReference type="EMBL" id="RQH47543.1"/>
    </source>
</evidence>
<feature type="chain" id="PRO_5018247325" evidence="4">
    <location>
        <begin position="26"/>
        <end position="210"/>
    </location>
</feature>
<keyword evidence="6" id="KW-1185">Reference proteome</keyword>
<dbReference type="EMBL" id="RCBY01000034">
    <property type="protein sequence ID" value="RQH47543.1"/>
    <property type="molecule type" value="Genomic_DNA"/>
</dbReference>
<dbReference type="PANTHER" id="PTHR44943">
    <property type="entry name" value="CELLULOSE SYNTHASE OPERON PROTEIN C"/>
    <property type="match status" value="1"/>
</dbReference>
<evidence type="ECO:0000256" key="4">
    <source>
        <dbReference type="SAM" id="SignalP"/>
    </source>
</evidence>
<sequence length="210" mass="22993">MYKKTVSIFSSLVVAIITATIPSVAYGVACQKTSGIKTYIYPGCGVKLLAQNQSVSSNLDKLLRQGRALADAGKYQKAITIYQQAARLDPKNAQIYSGIAYLEALQGNFQAASQFYQQAIAIEPHKADFQYGLGYSMAKLENYQAAVEAYRRASLLDRNNVNAHLGLGAALFRLEKYNEAIIAYQVAIQSNSNNAEAYASMGLTLLKQER</sequence>
<dbReference type="SMART" id="SM00028">
    <property type="entry name" value="TPR"/>
    <property type="match status" value="4"/>
</dbReference>
<evidence type="ECO:0000256" key="1">
    <source>
        <dbReference type="ARBA" id="ARBA00022737"/>
    </source>
</evidence>
<evidence type="ECO:0000313" key="6">
    <source>
        <dbReference type="Proteomes" id="UP000269154"/>
    </source>
</evidence>
<dbReference type="Pfam" id="PF13432">
    <property type="entry name" value="TPR_16"/>
    <property type="match status" value="2"/>
</dbReference>
<feature type="repeat" description="TPR" evidence="3">
    <location>
        <begin position="59"/>
        <end position="92"/>
    </location>
</feature>
<gene>
    <name evidence="5" type="ORF">D5R40_08575</name>
</gene>
<feature type="repeat" description="TPR" evidence="3">
    <location>
        <begin position="93"/>
        <end position="126"/>
    </location>
</feature>
<comment type="caution">
    <text evidence="5">The sequence shown here is derived from an EMBL/GenBank/DDBJ whole genome shotgun (WGS) entry which is preliminary data.</text>
</comment>
<dbReference type="InterPro" id="IPR051685">
    <property type="entry name" value="Ycf3/AcsC/BcsC/TPR_MFPF"/>
</dbReference>
<evidence type="ECO:0000256" key="3">
    <source>
        <dbReference type="PROSITE-ProRule" id="PRU00339"/>
    </source>
</evidence>
<dbReference type="PANTHER" id="PTHR44943:SF8">
    <property type="entry name" value="TPR REPEAT-CONTAINING PROTEIN MJ0263"/>
    <property type="match status" value="1"/>
</dbReference>
<dbReference type="SUPFAM" id="SSF48452">
    <property type="entry name" value="TPR-like"/>
    <property type="match status" value="1"/>
</dbReference>
<feature type="repeat" description="TPR" evidence="3">
    <location>
        <begin position="161"/>
        <end position="194"/>
    </location>
</feature>
<dbReference type="AlphaFoldDB" id="A0A3N6PYC8"/>
<evidence type="ECO:0000256" key="2">
    <source>
        <dbReference type="ARBA" id="ARBA00022803"/>
    </source>
</evidence>
<keyword evidence="4" id="KW-0732">Signal</keyword>
<keyword evidence="2 3" id="KW-0802">TPR repeat</keyword>
<name>A0A3N6PYC8_9CYAN</name>
<dbReference type="OrthoDB" id="514657at2"/>